<evidence type="ECO:0000313" key="3">
    <source>
        <dbReference type="Proteomes" id="UP000785679"/>
    </source>
</evidence>
<comment type="caution">
    <text evidence="2">The sequence shown here is derived from an EMBL/GenBank/DDBJ whole genome shotgun (WGS) entry which is preliminary data.</text>
</comment>
<feature type="compositionally biased region" description="Low complexity" evidence="1">
    <location>
        <begin position="260"/>
        <end position="269"/>
    </location>
</feature>
<reference evidence="2" key="1">
    <citation type="submission" date="2019-06" db="EMBL/GenBank/DDBJ databases">
        <authorList>
            <person name="Zheng W."/>
        </authorList>
    </citation>
    <scope>NUCLEOTIDE SEQUENCE</scope>
    <source>
        <strain evidence="2">QDHG01</strain>
    </source>
</reference>
<keyword evidence="3" id="KW-1185">Reference proteome</keyword>
<organism evidence="2 3">
    <name type="scientific">Halteria grandinella</name>
    <dbReference type="NCBI Taxonomy" id="5974"/>
    <lineage>
        <taxon>Eukaryota</taxon>
        <taxon>Sar</taxon>
        <taxon>Alveolata</taxon>
        <taxon>Ciliophora</taxon>
        <taxon>Intramacronucleata</taxon>
        <taxon>Spirotrichea</taxon>
        <taxon>Stichotrichia</taxon>
        <taxon>Sporadotrichida</taxon>
        <taxon>Halteriidae</taxon>
        <taxon>Halteria</taxon>
    </lineage>
</organism>
<dbReference type="Proteomes" id="UP000785679">
    <property type="component" value="Unassembled WGS sequence"/>
</dbReference>
<proteinExistence type="predicted"/>
<protein>
    <submittedName>
        <fullName evidence="2">Uncharacterized protein</fullName>
    </submittedName>
</protein>
<feature type="compositionally biased region" description="Polar residues" evidence="1">
    <location>
        <begin position="129"/>
        <end position="138"/>
    </location>
</feature>
<feature type="compositionally biased region" description="Basic residues" evidence="1">
    <location>
        <begin position="356"/>
        <end position="366"/>
    </location>
</feature>
<sequence length="490" mass="53201">MGVAKKGMKGRKRVMGDMFNRTIQDQIRGRTHKGTGLAKSPSALGSSSIMNDKGFMMKQGVRKGMKGRKPSNLGGQVVGETDSLQKAGSKNKMKDASQLKGKSKFKPQLQQQPNVSAQALNAVAIPQLQPETTGQSPPSGWVRQGEAITPQNPNIVSKAAGKVSQAQSLMMNPFMKSAFQPSNLHIPNGAPGAAGSIIGSSGQNLHGASADTLQNSKKRPFIAQGQSQSVPPGQGAGRVGEGEGKPITLELQKPKIRPLSNSSNNSGANGDHHEHGQDSSNNDPYLAKDGLGDKQQYRSENSIGSSIGPKSILMNHERKSSRKLMLSRGQLDSNRSVRFHESVGNYSQEEEENKHTANRRKYKKFPGSKGADNQKEQPATLPDVKIMINMRRFVKEVNIKATDPLIALTYPKYFLMEANEKKKYLNDVEIGKHYLLSQKKSSLIAPKVIQQMQPQFARVAKPAQAPVINIKDVKLFGHSALKVGLYVGLT</sequence>
<dbReference type="EMBL" id="RRYP01000182">
    <property type="protein sequence ID" value="TNV87864.1"/>
    <property type="molecule type" value="Genomic_DNA"/>
</dbReference>
<feature type="region of interest" description="Disordered" evidence="1">
    <location>
        <begin position="129"/>
        <end position="154"/>
    </location>
</feature>
<dbReference type="AlphaFoldDB" id="A0A8J8P8H4"/>
<accession>A0A8J8P8H4</accession>
<evidence type="ECO:0000313" key="2">
    <source>
        <dbReference type="EMBL" id="TNV87864.1"/>
    </source>
</evidence>
<feature type="region of interest" description="Disordered" evidence="1">
    <location>
        <begin position="30"/>
        <end position="50"/>
    </location>
</feature>
<name>A0A8J8P8H4_HALGN</name>
<feature type="region of interest" description="Disordered" evidence="1">
    <location>
        <begin position="222"/>
        <end position="378"/>
    </location>
</feature>
<gene>
    <name evidence="2" type="ORF">FGO68_gene16705</name>
</gene>
<feature type="compositionally biased region" description="Low complexity" evidence="1">
    <location>
        <begin position="223"/>
        <end position="233"/>
    </location>
</feature>
<evidence type="ECO:0000256" key="1">
    <source>
        <dbReference type="SAM" id="MobiDB-lite"/>
    </source>
</evidence>
<feature type="region of interest" description="Disordered" evidence="1">
    <location>
        <begin position="64"/>
        <end position="96"/>
    </location>
</feature>